<sequence>MIIKTRSESAELMILRSLSIRMNLSEKERSNFLNLEKGFIGEQQFDKWFETNFSNEGLILNDLLLESNNTIFQIDSLLITSDVVYLLEIKNYEGDFYTDGDIWSTLSGNEIKNPLLQLKRSESLFRRLLQNFGYNISAEANLIFINPEFFLYQAPLNPSIIFPSQLNRFMDKLNKKSTNIKDRHLKLAKHLVSIQLKNSPYTRLPDYSYDQLEKGIICGGCNTFVTTINKEMVVCNECGYKEDITAAVLRGVMEFRLLFPNQKITTNGIHNWCKIIQSKKTIRRILSRNFQLEGHAKSSYFVNRKENID</sequence>
<evidence type="ECO:0000313" key="2">
    <source>
        <dbReference type="EMBL" id="MBS4189954.1"/>
    </source>
</evidence>
<dbReference type="PROSITE" id="PS50965">
    <property type="entry name" value="NERD"/>
    <property type="match status" value="1"/>
</dbReference>
<dbReference type="Pfam" id="PF08378">
    <property type="entry name" value="NERD"/>
    <property type="match status" value="1"/>
</dbReference>
<proteinExistence type="predicted"/>
<comment type="caution">
    <text evidence="2">The sequence shown here is derived from an EMBL/GenBank/DDBJ whole genome shotgun (WGS) entry which is preliminary data.</text>
</comment>
<protein>
    <submittedName>
        <fullName evidence="2">NERD domain-containing protein</fullName>
    </submittedName>
</protein>
<dbReference type="InterPro" id="IPR011528">
    <property type="entry name" value="NERD"/>
</dbReference>
<evidence type="ECO:0000313" key="3">
    <source>
        <dbReference type="Proteomes" id="UP000681027"/>
    </source>
</evidence>
<feature type="domain" description="NERD" evidence="1">
    <location>
        <begin position="37"/>
        <end position="148"/>
    </location>
</feature>
<organism evidence="2 3">
    <name type="scientific">Cytobacillus citreus</name>
    <dbReference type="NCBI Taxonomy" id="2833586"/>
    <lineage>
        <taxon>Bacteria</taxon>
        <taxon>Bacillati</taxon>
        <taxon>Bacillota</taxon>
        <taxon>Bacilli</taxon>
        <taxon>Bacillales</taxon>
        <taxon>Bacillaceae</taxon>
        <taxon>Cytobacillus</taxon>
    </lineage>
</organism>
<dbReference type="RefSeq" id="WP_213101449.1">
    <property type="nucleotide sequence ID" value="NZ_JAGYPM010000002.1"/>
</dbReference>
<gene>
    <name evidence="2" type="ORF">KHA94_07010</name>
</gene>
<name>A0ABS5NQ53_9BACI</name>
<evidence type="ECO:0000259" key="1">
    <source>
        <dbReference type="PROSITE" id="PS50965"/>
    </source>
</evidence>
<keyword evidence="3" id="KW-1185">Reference proteome</keyword>
<accession>A0ABS5NQ53</accession>
<dbReference type="Proteomes" id="UP000681027">
    <property type="component" value="Unassembled WGS sequence"/>
</dbReference>
<reference evidence="2 3" key="1">
    <citation type="submission" date="2021-05" db="EMBL/GenBank/DDBJ databases">
        <title>Novel Bacillus species.</title>
        <authorList>
            <person name="Liu G."/>
        </authorList>
    </citation>
    <scope>NUCLEOTIDE SEQUENCE [LARGE SCALE GENOMIC DNA]</scope>
    <source>
        <strain evidence="2 3">FJAT-49705</strain>
    </source>
</reference>
<dbReference type="EMBL" id="JAGYPM010000002">
    <property type="protein sequence ID" value="MBS4189954.1"/>
    <property type="molecule type" value="Genomic_DNA"/>
</dbReference>